<dbReference type="EMBL" id="CP041636">
    <property type="protein sequence ID" value="QDO99516.1"/>
    <property type="molecule type" value="Genomic_DNA"/>
</dbReference>
<gene>
    <name evidence="1" type="ORF">FNB15_20580</name>
</gene>
<name>A0A516H6X3_9PROT</name>
<dbReference type="RefSeq" id="WP_144258512.1">
    <property type="nucleotide sequence ID" value="NZ_CP041636.1"/>
</dbReference>
<reference evidence="1 2" key="1">
    <citation type="submission" date="2019-07" db="EMBL/GenBank/DDBJ databases">
        <title>Genome sequencing for Ferrovibrio sp. K5.</title>
        <authorList>
            <person name="Park S.-J."/>
        </authorList>
    </citation>
    <scope>NUCLEOTIDE SEQUENCE [LARGE SCALE GENOMIC DNA]</scope>
    <source>
        <strain evidence="1 2">K5</strain>
    </source>
</reference>
<organism evidence="1 2">
    <name type="scientific">Ferrovibrio terrae</name>
    <dbReference type="NCBI Taxonomy" id="2594003"/>
    <lineage>
        <taxon>Bacteria</taxon>
        <taxon>Pseudomonadati</taxon>
        <taxon>Pseudomonadota</taxon>
        <taxon>Alphaproteobacteria</taxon>
        <taxon>Rhodospirillales</taxon>
        <taxon>Rhodospirillaceae</taxon>
        <taxon>Ferrovibrio</taxon>
    </lineage>
</organism>
<accession>A0A516H6X3</accession>
<dbReference type="Proteomes" id="UP000317496">
    <property type="component" value="Chromosome"/>
</dbReference>
<evidence type="ECO:0000313" key="1">
    <source>
        <dbReference type="EMBL" id="QDO99516.1"/>
    </source>
</evidence>
<keyword evidence="2" id="KW-1185">Reference proteome</keyword>
<dbReference type="AlphaFoldDB" id="A0A516H6X3"/>
<sequence>MAKDEFTPFSRSLNPFRGIERSIDAMFDDNFATGAAGTMAAVHPVGEVGLDQMPPRTLFMRVVQVESGRRKG</sequence>
<protein>
    <submittedName>
        <fullName evidence="1">Uncharacterized protein</fullName>
    </submittedName>
</protein>
<dbReference type="KEGG" id="fer:FNB15_20580"/>
<evidence type="ECO:0000313" key="2">
    <source>
        <dbReference type="Proteomes" id="UP000317496"/>
    </source>
</evidence>
<proteinExistence type="predicted"/>